<dbReference type="Proteomes" id="UP000014155">
    <property type="component" value="Unassembled WGS sequence"/>
</dbReference>
<dbReference type="InterPro" id="IPR036390">
    <property type="entry name" value="WH_DNA-bd_sf"/>
</dbReference>
<dbReference type="InterPro" id="IPR036388">
    <property type="entry name" value="WH-like_DNA-bd_sf"/>
</dbReference>
<sequence length="216" mass="24472">MYMNDAFDNVCFKGSVLSQSARFVYLCLCKHADNTNQTCFPSLNRIAQIVGKSISTIKRAVRELIKYGAVERTPRFRKDGGQTSNLYKIKECNLEAICDKCNIEQISLIEASLQENNSFSVSEGIPAAQASENESKESETEIVENQENNKYLFIKVDLADKKFWKLNIFEGTYKNTIIEKMSIGKAGLFGYTSKFRSLVKGLSLKLHSLRPKVLQR</sequence>
<evidence type="ECO:0000313" key="1">
    <source>
        <dbReference type="EMBL" id="EMS72289.1"/>
    </source>
</evidence>
<dbReference type="SUPFAM" id="SSF46785">
    <property type="entry name" value="Winged helix' DNA-binding domain"/>
    <property type="match status" value="1"/>
</dbReference>
<name>S0FSY8_RUMCE</name>
<dbReference type="PATRIC" id="fig|1195236.3.peg.2047"/>
<dbReference type="EMBL" id="AORV01000028">
    <property type="protein sequence ID" value="EMS72289.1"/>
    <property type="molecule type" value="Genomic_DNA"/>
</dbReference>
<dbReference type="Pfam" id="PF13730">
    <property type="entry name" value="HTH_36"/>
    <property type="match status" value="1"/>
</dbReference>
<dbReference type="Gene3D" id="1.10.10.10">
    <property type="entry name" value="Winged helix-like DNA-binding domain superfamily/Winged helix DNA-binding domain"/>
    <property type="match status" value="1"/>
</dbReference>
<protein>
    <recommendedName>
        <fullName evidence="3">Helix-turn-helix domain-containing protein</fullName>
    </recommendedName>
</protein>
<evidence type="ECO:0008006" key="3">
    <source>
        <dbReference type="Google" id="ProtNLM"/>
    </source>
</evidence>
<keyword evidence="2" id="KW-1185">Reference proteome</keyword>
<comment type="caution">
    <text evidence="1">The sequence shown here is derived from an EMBL/GenBank/DDBJ whole genome shotgun (WGS) entry which is preliminary data.</text>
</comment>
<gene>
    <name evidence="1" type="ORF">CTER_1722</name>
</gene>
<reference evidence="1 2" key="1">
    <citation type="journal article" date="2013" name="Genome Announc.">
        <title>Draft Genome Sequence of the Cellulolytic, Mesophilic, Anaerobic Bacterium Clostridium termitidis Strain CT1112 (DSM 5398).</title>
        <authorList>
            <person name="Lal S."/>
            <person name="Ramachandran U."/>
            <person name="Zhang X."/>
            <person name="Munir R."/>
            <person name="Sparling R."/>
            <person name="Levin D.B."/>
        </authorList>
    </citation>
    <scope>NUCLEOTIDE SEQUENCE [LARGE SCALE GENOMIC DNA]</scope>
    <source>
        <strain evidence="1 2">CT1112</strain>
    </source>
</reference>
<dbReference type="eggNOG" id="ENOG50339KI">
    <property type="taxonomic scope" value="Bacteria"/>
</dbReference>
<dbReference type="AlphaFoldDB" id="S0FSY8"/>
<proteinExistence type="predicted"/>
<dbReference type="RefSeq" id="WP_004625282.1">
    <property type="nucleotide sequence ID" value="NZ_AORV01000028.1"/>
</dbReference>
<organism evidence="1 2">
    <name type="scientific">Ruminiclostridium cellobioparum subsp. termitidis CT1112</name>
    <dbReference type="NCBI Taxonomy" id="1195236"/>
    <lineage>
        <taxon>Bacteria</taxon>
        <taxon>Bacillati</taxon>
        <taxon>Bacillota</taxon>
        <taxon>Clostridia</taxon>
        <taxon>Eubacteriales</taxon>
        <taxon>Oscillospiraceae</taxon>
        <taxon>Ruminiclostridium</taxon>
    </lineage>
</organism>
<dbReference type="STRING" id="1195236.CTER_1722"/>
<evidence type="ECO:0000313" key="2">
    <source>
        <dbReference type="Proteomes" id="UP000014155"/>
    </source>
</evidence>
<accession>S0FSY8</accession>